<protein>
    <submittedName>
        <fullName evidence="1">Uncharacterized protein</fullName>
    </submittedName>
</protein>
<proteinExistence type="predicted"/>
<dbReference type="Proteomes" id="UP000190744">
    <property type="component" value="Unassembled WGS sequence"/>
</dbReference>
<name>A0A1S9RBS5_PENBI</name>
<dbReference type="EMBL" id="LJBN01000213">
    <property type="protein sequence ID" value="OOQ82720.1"/>
    <property type="molecule type" value="Genomic_DNA"/>
</dbReference>
<comment type="caution">
    <text evidence="1">The sequence shown here is derived from an EMBL/GenBank/DDBJ whole genome shotgun (WGS) entry which is preliminary data.</text>
</comment>
<gene>
    <name evidence="1" type="ORF">PEBR_37801</name>
</gene>
<evidence type="ECO:0000313" key="2">
    <source>
        <dbReference type="Proteomes" id="UP000190744"/>
    </source>
</evidence>
<reference evidence="2" key="1">
    <citation type="submission" date="2015-09" db="EMBL/GenBank/DDBJ databases">
        <authorList>
            <person name="Fill T.P."/>
            <person name="Baretta J.F."/>
            <person name="de Almeida L.G."/>
            <person name="Rocha M."/>
            <person name="de Souza D.H."/>
            <person name="Malavazi I."/>
            <person name="Cerdeira L.T."/>
            <person name="Hong H."/>
            <person name="Samborskyy M."/>
            <person name="de Vasconcelos A.T."/>
            <person name="Leadlay P."/>
            <person name="Rodrigues-Filho E."/>
        </authorList>
    </citation>
    <scope>NUCLEOTIDE SEQUENCE [LARGE SCALE GENOMIC DNA]</scope>
    <source>
        <strain evidence="2">LaBioMMi 136</strain>
    </source>
</reference>
<sequence length="107" mass="12033">MEIIAVSTGDRYSVRMALESIFAREQFNGRLPYVGKPFYDIVGYTYYLHSPMGMSFLYRFSGGPKLAGRALELQKNIEANAILSFVLQDAQTPAQELNQTSATAKWN</sequence>
<dbReference type="AlphaFoldDB" id="A0A1S9RBS5"/>
<organism evidence="1 2">
    <name type="scientific">Penicillium brasilianum</name>
    <dbReference type="NCBI Taxonomy" id="104259"/>
    <lineage>
        <taxon>Eukaryota</taxon>
        <taxon>Fungi</taxon>
        <taxon>Dikarya</taxon>
        <taxon>Ascomycota</taxon>
        <taxon>Pezizomycotina</taxon>
        <taxon>Eurotiomycetes</taxon>
        <taxon>Eurotiomycetidae</taxon>
        <taxon>Eurotiales</taxon>
        <taxon>Aspergillaceae</taxon>
        <taxon>Penicillium</taxon>
    </lineage>
</organism>
<accession>A0A1S9RBS5</accession>
<evidence type="ECO:0000313" key="1">
    <source>
        <dbReference type="EMBL" id="OOQ82720.1"/>
    </source>
</evidence>